<evidence type="ECO:0000256" key="6">
    <source>
        <dbReference type="ARBA" id="ARBA00023033"/>
    </source>
</evidence>
<dbReference type="SUPFAM" id="SSF48264">
    <property type="entry name" value="Cytochrome P450"/>
    <property type="match status" value="1"/>
</dbReference>
<evidence type="ECO:0000256" key="3">
    <source>
        <dbReference type="ARBA" id="ARBA00022723"/>
    </source>
</evidence>
<dbReference type="GO" id="GO:0004497">
    <property type="term" value="F:monooxygenase activity"/>
    <property type="evidence" value="ECO:0007669"/>
    <property type="project" value="UniProtKB-KW"/>
</dbReference>
<dbReference type="EMBL" id="MRCC01000001">
    <property type="protein sequence ID" value="OKH29243.1"/>
    <property type="molecule type" value="Genomic_DNA"/>
</dbReference>
<evidence type="ECO:0000256" key="1">
    <source>
        <dbReference type="ARBA" id="ARBA00010617"/>
    </source>
</evidence>
<keyword evidence="2" id="KW-0349">Heme</keyword>
<keyword evidence="6" id="KW-0503">Monooxygenase</keyword>
<dbReference type="GO" id="GO:0020037">
    <property type="term" value="F:heme binding"/>
    <property type="evidence" value="ECO:0007669"/>
    <property type="project" value="InterPro"/>
</dbReference>
<dbReference type="STRING" id="247279.NIES1031_01260"/>
<dbReference type="InterPro" id="IPR050196">
    <property type="entry name" value="Cytochrome_P450_Monoox"/>
</dbReference>
<proteinExistence type="inferred from homology"/>
<dbReference type="PANTHER" id="PTHR24291">
    <property type="entry name" value="CYTOCHROME P450 FAMILY 4"/>
    <property type="match status" value="1"/>
</dbReference>
<keyword evidence="5" id="KW-0408">Iron</keyword>
<dbReference type="Proteomes" id="UP000185984">
    <property type="component" value="Unassembled WGS sequence"/>
</dbReference>
<evidence type="ECO:0000256" key="2">
    <source>
        <dbReference type="ARBA" id="ARBA00022617"/>
    </source>
</evidence>
<evidence type="ECO:0000256" key="5">
    <source>
        <dbReference type="ARBA" id="ARBA00023004"/>
    </source>
</evidence>
<dbReference type="AlphaFoldDB" id="A0A1U7I036"/>
<keyword evidence="3" id="KW-0479">Metal-binding</keyword>
<sequence length="104" mass="11658">MAADLFDELADKLKGEAPTVEQLQQLPLLERVIKESMRVLPPVPWNKRVTSTTELGGYTLPAGTEVFVSQRSLIPIACKKSLLLRLNTIPLVLERVPVLARRLR</sequence>
<comment type="similarity">
    <text evidence="1">Belongs to the cytochrome P450 family.</text>
</comment>
<dbReference type="InterPro" id="IPR001128">
    <property type="entry name" value="Cyt_P450"/>
</dbReference>
<reference evidence="7 8" key="1">
    <citation type="submission" date="2016-11" db="EMBL/GenBank/DDBJ databases">
        <title>Draft Genome Sequences of Nine Cyanobacterial Strains from Diverse Habitats.</title>
        <authorList>
            <person name="Zhu T."/>
            <person name="Hou S."/>
            <person name="Lu X."/>
            <person name="Hess W.R."/>
        </authorList>
    </citation>
    <scope>NUCLEOTIDE SEQUENCE [LARGE SCALE GENOMIC DNA]</scope>
    <source>
        <strain evidence="7 8">5.2 s.c.1</strain>
    </source>
</reference>
<evidence type="ECO:0000313" key="8">
    <source>
        <dbReference type="Proteomes" id="UP000185984"/>
    </source>
</evidence>
<comment type="caution">
    <text evidence="7">The sequence shown here is derived from an EMBL/GenBank/DDBJ whole genome shotgun (WGS) entry which is preliminary data.</text>
</comment>
<evidence type="ECO:0000313" key="7">
    <source>
        <dbReference type="EMBL" id="OKH29243.1"/>
    </source>
</evidence>
<dbReference type="PANTHER" id="PTHR24291:SF50">
    <property type="entry name" value="BIFUNCTIONAL ALBAFLAVENONE MONOOXYGENASE_TERPENE SYNTHASE"/>
    <property type="match status" value="1"/>
</dbReference>
<name>A0A1U7I036_9CHRO</name>
<keyword evidence="4" id="KW-0560">Oxidoreductase</keyword>
<evidence type="ECO:0000256" key="4">
    <source>
        <dbReference type="ARBA" id="ARBA00023002"/>
    </source>
</evidence>
<gene>
    <name evidence="7" type="ORF">NIES1031_01260</name>
</gene>
<dbReference type="GO" id="GO:0016705">
    <property type="term" value="F:oxidoreductase activity, acting on paired donors, with incorporation or reduction of molecular oxygen"/>
    <property type="evidence" value="ECO:0007669"/>
    <property type="project" value="InterPro"/>
</dbReference>
<dbReference type="Pfam" id="PF00067">
    <property type="entry name" value="p450"/>
    <property type="match status" value="1"/>
</dbReference>
<dbReference type="Gene3D" id="1.10.630.10">
    <property type="entry name" value="Cytochrome P450"/>
    <property type="match status" value="1"/>
</dbReference>
<dbReference type="InterPro" id="IPR036396">
    <property type="entry name" value="Cyt_P450_sf"/>
</dbReference>
<dbReference type="GO" id="GO:0005506">
    <property type="term" value="F:iron ion binding"/>
    <property type="evidence" value="ECO:0007669"/>
    <property type="project" value="InterPro"/>
</dbReference>
<keyword evidence="8" id="KW-1185">Reference proteome</keyword>
<accession>A0A1U7I036</accession>
<organism evidence="7 8">
    <name type="scientific">Chroogloeocystis siderophila 5.2 s.c.1</name>
    <dbReference type="NCBI Taxonomy" id="247279"/>
    <lineage>
        <taxon>Bacteria</taxon>
        <taxon>Bacillati</taxon>
        <taxon>Cyanobacteriota</taxon>
        <taxon>Cyanophyceae</taxon>
        <taxon>Oscillatoriophycideae</taxon>
        <taxon>Chroococcales</taxon>
        <taxon>Chroococcaceae</taxon>
        <taxon>Chroogloeocystis</taxon>
    </lineage>
</organism>
<protein>
    <submittedName>
        <fullName evidence="7">Uncharacterized protein</fullName>
    </submittedName>
</protein>